<evidence type="ECO:0000256" key="3">
    <source>
        <dbReference type="ARBA" id="ARBA00023163"/>
    </source>
</evidence>
<dbReference type="OrthoDB" id="1034290at2"/>
<dbReference type="Pfam" id="PF01381">
    <property type="entry name" value="HTH_3"/>
    <property type="match status" value="1"/>
</dbReference>
<evidence type="ECO:0000313" key="6">
    <source>
        <dbReference type="EMBL" id="KAB1065182.1"/>
    </source>
</evidence>
<feature type="domain" description="HTH cro/C1-type" evidence="5">
    <location>
        <begin position="9"/>
        <end position="64"/>
    </location>
</feature>
<keyword evidence="3" id="KW-0804">Transcription</keyword>
<gene>
    <name evidence="6" type="ORF">F3059_04305</name>
</gene>
<sequence>MTTTINDRIRILLHFKKLTATQLAEILDVQRSGISHVLSGRNKPSLDFVMKIVQAFPDVSYDWLISGKGDLSESEKRVKEEENTIVTPAGDTDVTSGESQKDTDVTRQSETTHEHAEKSQNTDNQTKKPEQESVRTIEKVVVFYSDNTFEEFTPSSLKG</sequence>
<evidence type="ECO:0000259" key="5">
    <source>
        <dbReference type="PROSITE" id="PS50943"/>
    </source>
</evidence>
<dbReference type="Gene3D" id="1.10.260.40">
    <property type="entry name" value="lambda repressor-like DNA-binding domains"/>
    <property type="match status" value="1"/>
</dbReference>
<dbReference type="GO" id="GO:0003677">
    <property type="term" value="F:DNA binding"/>
    <property type="evidence" value="ECO:0007669"/>
    <property type="project" value="UniProtKB-KW"/>
</dbReference>
<dbReference type="PANTHER" id="PTHR40661">
    <property type="match status" value="1"/>
</dbReference>
<dbReference type="CDD" id="cd00093">
    <property type="entry name" value="HTH_XRE"/>
    <property type="match status" value="1"/>
</dbReference>
<organism evidence="6 7">
    <name type="scientific">Salibacter halophilus</name>
    <dbReference type="NCBI Taxonomy" id="1803916"/>
    <lineage>
        <taxon>Bacteria</taxon>
        <taxon>Pseudomonadati</taxon>
        <taxon>Bacteroidota</taxon>
        <taxon>Flavobacteriia</taxon>
        <taxon>Flavobacteriales</taxon>
        <taxon>Salibacteraceae</taxon>
        <taxon>Salibacter</taxon>
    </lineage>
</organism>
<dbReference type="Proteomes" id="UP000435357">
    <property type="component" value="Unassembled WGS sequence"/>
</dbReference>
<comment type="caution">
    <text evidence="6">The sequence shown here is derived from an EMBL/GenBank/DDBJ whole genome shotgun (WGS) entry which is preliminary data.</text>
</comment>
<evidence type="ECO:0000313" key="7">
    <source>
        <dbReference type="Proteomes" id="UP000435357"/>
    </source>
</evidence>
<dbReference type="PANTHER" id="PTHR40661:SF1">
    <property type="entry name" value="HTH CRO_C1-TYPE DOMAIN-CONTAINING PROTEIN"/>
    <property type="match status" value="1"/>
</dbReference>
<feature type="compositionally biased region" description="Basic and acidic residues" evidence="4">
    <location>
        <begin position="70"/>
        <end position="82"/>
    </location>
</feature>
<dbReference type="SMART" id="SM00530">
    <property type="entry name" value="HTH_XRE"/>
    <property type="match status" value="1"/>
</dbReference>
<dbReference type="EMBL" id="WACR01000003">
    <property type="protein sequence ID" value="KAB1065182.1"/>
    <property type="molecule type" value="Genomic_DNA"/>
</dbReference>
<keyword evidence="2" id="KW-0238">DNA-binding</keyword>
<evidence type="ECO:0000256" key="1">
    <source>
        <dbReference type="ARBA" id="ARBA00023015"/>
    </source>
</evidence>
<reference evidence="6 7" key="1">
    <citation type="submission" date="2019-09" db="EMBL/GenBank/DDBJ databases">
        <title>Genomes of Cryomorphaceae.</title>
        <authorList>
            <person name="Bowman J.P."/>
        </authorList>
    </citation>
    <scope>NUCLEOTIDE SEQUENCE [LARGE SCALE GENOMIC DNA]</scope>
    <source>
        <strain evidence="6 7">KCTC 52047</strain>
    </source>
</reference>
<keyword evidence="1" id="KW-0805">Transcription regulation</keyword>
<protein>
    <submittedName>
        <fullName evidence="6">Helix-turn-helix domain-containing protein</fullName>
    </submittedName>
</protein>
<evidence type="ECO:0000256" key="4">
    <source>
        <dbReference type="SAM" id="MobiDB-lite"/>
    </source>
</evidence>
<dbReference type="RefSeq" id="WP_151166842.1">
    <property type="nucleotide sequence ID" value="NZ_WACR01000003.1"/>
</dbReference>
<dbReference type="InterPro" id="IPR010982">
    <property type="entry name" value="Lambda_DNA-bd_dom_sf"/>
</dbReference>
<keyword evidence="7" id="KW-1185">Reference proteome</keyword>
<proteinExistence type="predicted"/>
<feature type="compositionally biased region" description="Basic and acidic residues" evidence="4">
    <location>
        <begin position="99"/>
        <end position="135"/>
    </location>
</feature>
<accession>A0A6N6M8Y7</accession>
<dbReference type="AlphaFoldDB" id="A0A6N6M8Y7"/>
<dbReference type="InterPro" id="IPR001387">
    <property type="entry name" value="Cro/C1-type_HTH"/>
</dbReference>
<evidence type="ECO:0000256" key="2">
    <source>
        <dbReference type="ARBA" id="ARBA00023125"/>
    </source>
</evidence>
<dbReference type="PROSITE" id="PS50943">
    <property type="entry name" value="HTH_CROC1"/>
    <property type="match status" value="1"/>
</dbReference>
<name>A0A6N6M8Y7_9FLAO</name>
<feature type="region of interest" description="Disordered" evidence="4">
    <location>
        <begin position="70"/>
        <end position="135"/>
    </location>
</feature>
<dbReference type="SUPFAM" id="SSF47413">
    <property type="entry name" value="lambda repressor-like DNA-binding domains"/>
    <property type="match status" value="1"/>
</dbReference>